<keyword evidence="6" id="KW-1185">Reference proteome</keyword>
<name>A0A7W5B3H2_9BACL</name>
<evidence type="ECO:0000313" key="6">
    <source>
        <dbReference type="Proteomes" id="UP000570361"/>
    </source>
</evidence>
<evidence type="ECO:0000256" key="2">
    <source>
        <dbReference type="ARBA" id="ARBA00021572"/>
    </source>
</evidence>
<gene>
    <name evidence="5" type="ORF">FHS18_005596</name>
</gene>
<dbReference type="InterPro" id="IPR000335">
    <property type="entry name" value="Bleomycin-R"/>
</dbReference>
<dbReference type="InterPro" id="IPR029068">
    <property type="entry name" value="Glyas_Bleomycin-R_OHBP_Dase"/>
</dbReference>
<organism evidence="5 6">
    <name type="scientific">Paenibacillus phyllosphaerae</name>
    <dbReference type="NCBI Taxonomy" id="274593"/>
    <lineage>
        <taxon>Bacteria</taxon>
        <taxon>Bacillati</taxon>
        <taxon>Bacillota</taxon>
        <taxon>Bacilli</taxon>
        <taxon>Bacillales</taxon>
        <taxon>Paenibacillaceae</taxon>
        <taxon>Paenibacillus</taxon>
    </lineage>
</organism>
<dbReference type="PROSITE" id="PS51819">
    <property type="entry name" value="VOC"/>
    <property type="match status" value="1"/>
</dbReference>
<comment type="similarity">
    <text evidence="1">Belongs to the bleomycin resistance protein family.</text>
</comment>
<dbReference type="Gene3D" id="3.10.180.10">
    <property type="entry name" value="2,3-Dihydroxybiphenyl 1,2-Dioxygenase, domain 1"/>
    <property type="match status" value="1"/>
</dbReference>
<dbReference type="GO" id="GO:0046677">
    <property type="term" value="P:response to antibiotic"/>
    <property type="evidence" value="ECO:0007669"/>
    <property type="project" value="UniProtKB-KW"/>
</dbReference>
<dbReference type="InterPro" id="IPR037523">
    <property type="entry name" value="VOC_core"/>
</dbReference>
<sequence length="129" mass="14606">MSNPQPADYSLQSVIPILRMFDVTKALEFYNGYLGFAVDWEHRFEPGMPLYMQMSLGNCILHLSEHHGDCTPGSAIRIATTGVADFHRKLSATHYGYARPGLEETPWGTREIRVGDPFGNRLVFYEPVQ</sequence>
<dbReference type="SUPFAM" id="SSF54593">
    <property type="entry name" value="Glyoxalase/Bleomycin resistance protein/Dihydroxybiphenyl dioxygenase"/>
    <property type="match status" value="1"/>
</dbReference>
<comment type="caution">
    <text evidence="5">The sequence shown here is derived from an EMBL/GenBank/DDBJ whole genome shotgun (WGS) entry which is preliminary data.</text>
</comment>
<protein>
    <recommendedName>
        <fullName evidence="2">Bleomycin resistance protein</fullName>
    </recommendedName>
</protein>
<evidence type="ECO:0000313" key="5">
    <source>
        <dbReference type="EMBL" id="MBB3113484.1"/>
    </source>
</evidence>
<proteinExistence type="inferred from homology"/>
<evidence type="ECO:0000259" key="4">
    <source>
        <dbReference type="PROSITE" id="PS51819"/>
    </source>
</evidence>
<dbReference type="RefSeq" id="WP_409348578.1">
    <property type="nucleotide sequence ID" value="NZ_JACHXK010000019.1"/>
</dbReference>
<evidence type="ECO:0000256" key="3">
    <source>
        <dbReference type="ARBA" id="ARBA00023251"/>
    </source>
</evidence>
<accession>A0A7W5B3H2</accession>
<dbReference type="CDD" id="cd08349">
    <property type="entry name" value="BLMA_like"/>
    <property type="match status" value="1"/>
</dbReference>
<evidence type="ECO:0000256" key="1">
    <source>
        <dbReference type="ARBA" id="ARBA00011051"/>
    </source>
</evidence>
<dbReference type="EMBL" id="JACHXK010000019">
    <property type="protein sequence ID" value="MBB3113484.1"/>
    <property type="molecule type" value="Genomic_DNA"/>
</dbReference>
<dbReference type="Proteomes" id="UP000570361">
    <property type="component" value="Unassembled WGS sequence"/>
</dbReference>
<keyword evidence="3" id="KW-0046">Antibiotic resistance</keyword>
<feature type="domain" description="VOC" evidence="4">
    <location>
        <begin position="10"/>
        <end position="127"/>
    </location>
</feature>
<dbReference type="Pfam" id="PF19581">
    <property type="entry name" value="Glyoxalase_7"/>
    <property type="match status" value="1"/>
</dbReference>
<dbReference type="AlphaFoldDB" id="A0A7W5B3H2"/>
<reference evidence="5 6" key="1">
    <citation type="submission" date="2020-08" db="EMBL/GenBank/DDBJ databases">
        <title>Genomic Encyclopedia of Type Strains, Phase III (KMG-III): the genomes of soil and plant-associated and newly described type strains.</title>
        <authorList>
            <person name="Whitman W."/>
        </authorList>
    </citation>
    <scope>NUCLEOTIDE SEQUENCE [LARGE SCALE GENOMIC DNA]</scope>
    <source>
        <strain evidence="5 6">CECT 5862</strain>
    </source>
</reference>